<dbReference type="GO" id="GO:0006518">
    <property type="term" value="P:peptide metabolic process"/>
    <property type="evidence" value="ECO:0007669"/>
    <property type="project" value="TreeGrafter"/>
</dbReference>
<feature type="region of interest" description="Disordered" evidence="1">
    <location>
        <begin position="278"/>
        <end position="300"/>
    </location>
</feature>
<dbReference type="InterPro" id="IPR013784">
    <property type="entry name" value="Carb-bd-like_fold"/>
</dbReference>
<protein>
    <submittedName>
        <fullName evidence="2">PEGA domain-containing protein</fullName>
    </submittedName>
</protein>
<dbReference type="CDD" id="cd11308">
    <property type="entry name" value="Peptidase_M14NE-CP-C_like"/>
    <property type="match status" value="1"/>
</dbReference>
<dbReference type="GO" id="GO:0005615">
    <property type="term" value="C:extracellular space"/>
    <property type="evidence" value="ECO:0007669"/>
    <property type="project" value="TreeGrafter"/>
</dbReference>
<comment type="caution">
    <text evidence="2">The sequence shown here is derived from an EMBL/GenBank/DDBJ whole genome shotgun (WGS) entry which is preliminary data.</text>
</comment>
<dbReference type="Proteomes" id="UP000289691">
    <property type="component" value="Unassembled WGS sequence"/>
</dbReference>
<dbReference type="Pfam" id="PF13620">
    <property type="entry name" value="CarboxypepD_reg"/>
    <property type="match status" value="3"/>
</dbReference>
<dbReference type="SUPFAM" id="SSF49464">
    <property type="entry name" value="Carboxypeptidase regulatory domain-like"/>
    <property type="match status" value="2"/>
</dbReference>
<sequence length="845" mass="86930">MQTLQTNRKLLYSAGLTALLIAVVAMGMVAVQPAAATDASTQTTDQAEFGNVTAAVTKETLFTGKVSKVRVTFTAPEGEQVDITVADETETVTATGSEQSVSLRVGAFFFFGEKYPVDVSASIQDGETVEGTINADDGVVVLKEVSGEPDPAFFEVGDLSTNSPVTEGETLEVTTTVTNTGDETDTKGVGLVAAQEIRDVQNLTLAGGESQTVTLTWTTQAGDAGDTIAVVSTANDSAQANVTVEEPPTPTANFQVSNLQAPAEATVGDTITVSADVENTGGAEGTQSVDFGLDTDGDGSLETQASQQQTLAANDSTTVTFDVDTSGLPADTYTHGVSTANDTETAQITLNEPVPDNGTISGTVLDANGNAIAGATVSADGVTTTTATDGSYSLSIAPGTYDVTASATDFLSATQSATVTENNVTDVDFTLEAEPPGNGTIAGTVTDTNGNALAGATVTVNGQSTTTASDGSYSLTVAPSDYTVEANADGYQSATQQATVTEGDTTTVDFSLTPEDGTISGVVQDTNGNNLVDATVTANGQSTTTASDGSYSLTVAPGTYTVEASAQDYDNASASVSVGPGEAVTQDFTLEMEDMGPKPFTAYVRGEESYLHTGTPNNSRPILYSRCRDGEPTPAEQGPDFLPTDGCIQIDGTIFPSNNTWRGDVDFPPARDIINETQSDTIGNVYFRANLTVVGQAGGTFNVDTGRTSLETTVDIGITVWTIGSIFNVSPPAQNPYDQVTSDSANRLSDPGCNLPSVSINVSTEKSYQTGSPFPATSTVSGERINDSDIGKLVSDDFDVQTAEGCGSVFGVNINDQVNAEQGLPAGPGDNEAAYLTEFNIQTGS</sequence>
<evidence type="ECO:0000313" key="3">
    <source>
        <dbReference type="Proteomes" id="UP000289691"/>
    </source>
</evidence>
<dbReference type="PANTHER" id="PTHR11532:SF73">
    <property type="entry name" value="CARBOXYPEPTIDASE D"/>
    <property type="match status" value="1"/>
</dbReference>
<dbReference type="InterPro" id="IPR008969">
    <property type="entry name" value="CarboxyPept-like_regulatory"/>
</dbReference>
<dbReference type="AlphaFoldDB" id="A0A498L0J3"/>
<dbReference type="GO" id="GO:0004181">
    <property type="term" value="F:metallocarboxypeptidase activity"/>
    <property type="evidence" value="ECO:0007669"/>
    <property type="project" value="TreeGrafter"/>
</dbReference>
<name>A0A498L0J3_9EURY</name>
<keyword evidence="3" id="KW-1185">Reference proteome</keyword>
<organism evidence="2 3">
    <name type="scientific">Halorientalis pallida</name>
    <dbReference type="NCBI Taxonomy" id="2479928"/>
    <lineage>
        <taxon>Archaea</taxon>
        <taxon>Methanobacteriati</taxon>
        <taxon>Methanobacteriota</taxon>
        <taxon>Stenosarchaea group</taxon>
        <taxon>Halobacteria</taxon>
        <taxon>Halobacteriales</taxon>
        <taxon>Haloarculaceae</taxon>
        <taxon>Halorientalis</taxon>
    </lineage>
</organism>
<dbReference type="Gene3D" id="2.60.40.1120">
    <property type="entry name" value="Carboxypeptidase-like, regulatory domain"/>
    <property type="match status" value="3"/>
</dbReference>
<evidence type="ECO:0000256" key="1">
    <source>
        <dbReference type="SAM" id="MobiDB-lite"/>
    </source>
</evidence>
<dbReference type="InterPro" id="IPR050753">
    <property type="entry name" value="Peptidase_M14_domain"/>
</dbReference>
<reference evidence="2 3" key="1">
    <citation type="submission" date="2019-01" db="EMBL/GenBank/DDBJ databases">
        <title>Halorientalis sp. F13-25 a new haloarchaeum isolated from hypersaline water.</title>
        <authorList>
            <person name="Ana D.-V."/>
            <person name="Cristina S.-P."/>
            <person name="Antonio V."/>
        </authorList>
    </citation>
    <scope>NUCLEOTIDE SEQUENCE [LARGE SCALE GENOMIC DNA]</scope>
    <source>
        <strain evidence="2 3">F13-25</strain>
    </source>
</reference>
<evidence type="ECO:0000313" key="2">
    <source>
        <dbReference type="EMBL" id="RXK51839.1"/>
    </source>
</evidence>
<proteinExistence type="predicted"/>
<dbReference type="PANTHER" id="PTHR11532">
    <property type="entry name" value="PROTEASE M14 CARBOXYPEPTIDASE"/>
    <property type="match status" value="1"/>
</dbReference>
<dbReference type="EMBL" id="RDFA01000001">
    <property type="protein sequence ID" value="RXK51839.1"/>
    <property type="molecule type" value="Genomic_DNA"/>
</dbReference>
<dbReference type="GO" id="GO:0016485">
    <property type="term" value="P:protein processing"/>
    <property type="evidence" value="ECO:0007669"/>
    <property type="project" value="TreeGrafter"/>
</dbReference>
<gene>
    <name evidence="2" type="ORF">EAF64_04180</name>
</gene>
<dbReference type="SUPFAM" id="SSF49452">
    <property type="entry name" value="Starch-binding domain-like"/>
    <property type="match status" value="1"/>
</dbReference>
<accession>A0A498L0J3</accession>
<dbReference type="InterPro" id="IPR013783">
    <property type="entry name" value="Ig-like_fold"/>
</dbReference>
<dbReference type="GO" id="GO:0030246">
    <property type="term" value="F:carbohydrate binding"/>
    <property type="evidence" value="ECO:0007669"/>
    <property type="project" value="InterPro"/>
</dbReference>
<dbReference type="Gene3D" id="2.60.40.10">
    <property type="entry name" value="Immunoglobulins"/>
    <property type="match status" value="2"/>
</dbReference>